<comment type="caution">
    <text evidence="3">The sequence shown here is derived from an EMBL/GenBank/DDBJ whole genome shotgun (WGS) entry which is preliminary data.</text>
</comment>
<feature type="domain" description="Peptidase S9 prolyl oligopeptidase catalytic" evidence="1">
    <location>
        <begin position="494"/>
        <end position="690"/>
    </location>
</feature>
<dbReference type="RefSeq" id="WP_344313108.1">
    <property type="nucleotide sequence ID" value="NZ_BAAANY010000020.1"/>
</dbReference>
<dbReference type="Gene3D" id="2.140.10.30">
    <property type="entry name" value="Dipeptidylpeptidase IV, N-terminal domain"/>
    <property type="match status" value="1"/>
</dbReference>
<accession>A0ABN2I0X4</accession>
<dbReference type="Pfam" id="PF00930">
    <property type="entry name" value="DPPIV_N"/>
    <property type="match status" value="1"/>
</dbReference>
<dbReference type="InterPro" id="IPR002469">
    <property type="entry name" value="Peptidase_S9B_N"/>
</dbReference>
<keyword evidence="4" id="KW-1185">Reference proteome</keyword>
<name>A0ABN2I0X4_9ACTN</name>
<protein>
    <submittedName>
        <fullName evidence="3">Prolyl oligopeptidase family serine peptidase</fullName>
    </submittedName>
</protein>
<gene>
    <name evidence="3" type="ORF">GCM10009765_52510</name>
</gene>
<dbReference type="Proteomes" id="UP001500618">
    <property type="component" value="Unassembled WGS sequence"/>
</dbReference>
<dbReference type="InterPro" id="IPR001375">
    <property type="entry name" value="Peptidase_S9_cat"/>
</dbReference>
<dbReference type="InterPro" id="IPR029058">
    <property type="entry name" value="AB_hydrolase_fold"/>
</dbReference>
<dbReference type="PANTHER" id="PTHR11731">
    <property type="entry name" value="PROTEASE FAMILY S9B,C DIPEPTIDYL-PEPTIDASE IV-RELATED"/>
    <property type="match status" value="1"/>
</dbReference>
<dbReference type="SUPFAM" id="SSF53474">
    <property type="entry name" value="alpha/beta-Hydrolases"/>
    <property type="match status" value="1"/>
</dbReference>
<evidence type="ECO:0000259" key="2">
    <source>
        <dbReference type="Pfam" id="PF00930"/>
    </source>
</evidence>
<dbReference type="SUPFAM" id="SSF82171">
    <property type="entry name" value="DPP6 N-terminal domain-like"/>
    <property type="match status" value="1"/>
</dbReference>
<evidence type="ECO:0000259" key="1">
    <source>
        <dbReference type="Pfam" id="PF00326"/>
    </source>
</evidence>
<evidence type="ECO:0000313" key="4">
    <source>
        <dbReference type="Proteomes" id="UP001500618"/>
    </source>
</evidence>
<dbReference type="Pfam" id="PF00326">
    <property type="entry name" value="Peptidase_S9"/>
    <property type="match status" value="1"/>
</dbReference>
<proteinExistence type="predicted"/>
<dbReference type="PANTHER" id="PTHR11731:SF193">
    <property type="entry name" value="DIPEPTIDYL PEPTIDASE 9"/>
    <property type="match status" value="1"/>
</dbReference>
<reference evidence="3 4" key="1">
    <citation type="journal article" date="2019" name="Int. J. Syst. Evol. Microbiol.">
        <title>The Global Catalogue of Microorganisms (GCM) 10K type strain sequencing project: providing services to taxonomists for standard genome sequencing and annotation.</title>
        <authorList>
            <consortium name="The Broad Institute Genomics Platform"/>
            <consortium name="The Broad Institute Genome Sequencing Center for Infectious Disease"/>
            <person name="Wu L."/>
            <person name="Ma J."/>
        </authorList>
    </citation>
    <scope>NUCLEOTIDE SEQUENCE [LARGE SCALE GENOMIC DNA]</scope>
    <source>
        <strain evidence="3 4">JCM 14718</strain>
    </source>
</reference>
<feature type="domain" description="Dipeptidylpeptidase IV N-terminal" evidence="2">
    <location>
        <begin position="108"/>
        <end position="398"/>
    </location>
</feature>
<dbReference type="EMBL" id="BAAANY010000020">
    <property type="protein sequence ID" value="GAA1696730.1"/>
    <property type="molecule type" value="Genomic_DNA"/>
</dbReference>
<organism evidence="3 4">
    <name type="scientific">Fodinicola feengrottensis</name>
    <dbReference type="NCBI Taxonomy" id="435914"/>
    <lineage>
        <taxon>Bacteria</taxon>
        <taxon>Bacillati</taxon>
        <taxon>Actinomycetota</taxon>
        <taxon>Actinomycetes</taxon>
        <taxon>Mycobacteriales</taxon>
        <taxon>Fodinicola</taxon>
    </lineage>
</organism>
<sequence>MTEEFLAQWGRTRQLSLGVPRKFTVSPDGQQVLFVRTKSGTDPASCLWRLDVPTGTETLLADPSTLLGDRADDLTPEERVRRERARERSTGITAYATDSDVEHAVFALAGRLWTVEVGTAAVREWPTAGPIADPRPNPAFTAVAYVSAGSLHVIDLADGTDRVLARSEAADLTYGLPEHVASESMHRFRGYWWAPDGRRLLVARVDTSPVERLYLSDPTHPAIAPTMLRYPLAGTANAEVTLSVRDLDGTSVAVEWDRDAYEYVVDVHWSAHGLLLAVQNRPQTTLRLLSVNPDTGMSTVVQDDHDPQWTTIVAGVPARTDAGDIITAADSENTRRLVVNGRPVSPVGLQVREVLGVDGENVLFTASYEQTEDHLWKYAASSGVVALTDTPGVHSGAFGGGTTVIASRTGERHGVEISVQRDGRPVAAIASLAELPALTAQPHFLRAGKQEFRTAVLFPAGHVPGSGKLPVLMDPYGGPAGRRVLAALDGYVSSQWWANQGYAVVIADGRGTPGRDPAWDHSIHLDKGDAALADQIVALHAAAEAFPDLDLRRVGIRGWSYGGYLSALAVLRRPDVFHVAVAGAPVTDVYLYDTHYQERFLGHPAEHADVYDRGSLIADAPNLSRPLMLIHGLADDNVLPAHTLRLSAALVAAGRPHTVLPLPAASHMPTDTNVVANLFALQAEFLARALCPPGG</sequence>
<dbReference type="InterPro" id="IPR050278">
    <property type="entry name" value="Serine_Prot_S9B/DPPIV"/>
</dbReference>
<dbReference type="Gene3D" id="3.40.50.1820">
    <property type="entry name" value="alpha/beta hydrolase"/>
    <property type="match status" value="1"/>
</dbReference>
<evidence type="ECO:0000313" key="3">
    <source>
        <dbReference type="EMBL" id="GAA1696730.1"/>
    </source>
</evidence>